<feature type="compositionally biased region" description="Basic and acidic residues" evidence="1">
    <location>
        <begin position="960"/>
        <end position="976"/>
    </location>
</feature>
<comment type="caution">
    <text evidence="2">The sequence shown here is derived from an EMBL/GenBank/DDBJ whole genome shotgun (WGS) entry which is preliminary data.</text>
</comment>
<feature type="compositionally biased region" description="Low complexity" evidence="1">
    <location>
        <begin position="2052"/>
        <end position="2064"/>
    </location>
</feature>
<feature type="compositionally biased region" description="Basic and acidic residues" evidence="1">
    <location>
        <begin position="1468"/>
        <end position="1485"/>
    </location>
</feature>
<feature type="compositionally biased region" description="Polar residues" evidence="1">
    <location>
        <begin position="908"/>
        <end position="921"/>
    </location>
</feature>
<organism evidence="2 3">
    <name type="scientific">Dryococelus australis</name>
    <dbReference type="NCBI Taxonomy" id="614101"/>
    <lineage>
        <taxon>Eukaryota</taxon>
        <taxon>Metazoa</taxon>
        <taxon>Ecdysozoa</taxon>
        <taxon>Arthropoda</taxon>
        <taxon>Hexapoda</taxon>
        <taxon>Insecta</taxon>
        <taxon>Pterygota</taxon>
        <taxon>Neoptera</taxon>
        <taxon>Polyneoptera</taxon>
        <taxon>Phasmatodea</taxon>
        <taxon>Verophasmatodea</taxon>
        <taxon>Anareolatae</taxon>
        <taxon>Phasmatidae</taxon>
        <taxon>Eurycanthinae</taxon>
        <taxon>Dryococelus</taxon>
    </lineage>
</organism>
<feature type="compositionally biased region" description="Low complexity" evidence="1">
    <location>
        <begin position="1847"/>
        <end position="1859"/>
    </location>
</feature>
<feature type="compositionally biased region" description="Basic and acidic residues" evidence="1">
    <location>
        <begin position="731"/>
        <end position="772"/>
    </location>
</feature>
<feature type="compositionally biased region" description="Basic residues" evidence="1">
    <location>
        <begin position="211"/>
        <end position="223"/>
    </location>
</feature>
<feature type="compositionally biased region" description="Pro residues" evidence="1">
    <location>
        <begin position="1860"/>
        <end position="1888"/>
    </location>
</feature>
<dbReference type="Proteomes" id="UP001159363">
    <property type="component" value="Chromosome 7"/>
</dbReference>
<feature type="compositionally biased region" description="Polar residues" evidence="1">
    <location>
        <begin position="1320"/>
        <end position="1341"/>
    </location>
</feature>
<gene>
    <name evidence="2" type="ORF">PR048_022221</name>
</gene>
<feature type="compositionally biased region" description="Basic and acidic residues" evidence="1">
    <location>
        <begin position="1635"/>
        <end position="1650"/>
    </location>
</feature>
<feature type="compositionally biased region" description="Polar residues" evidence="1">
    <location>
        <begin position="286"/>
        <end position="297"/>
    </location>
</feature>
<feature type="region of interest" description="Disordered" evidence="1">
    <location>
        <begin position="1010"/>
        <end position="1045"/>
    </location>
</feature>
<feature type="region of interest" description="Disordered" evidence="1">
    <location>
        <begin position="1420"/>
        <end position="1440"/>
    </location>
</feature>
<feature type="compositionally biased region" description="Low complexity" evidence="1">
    <location>
        <begin position="2533"/>
        <end position="2542"/>
    </location>
</feature>
<feature type="compositionally biased region" description="Pro residues" evidence="1">
    <location>
        <begin position="1823"/>
        <end position="1832"/>
    </location>
</feature>
<feature type="region of interest" description="Disordered" evidence="1">
    <location>
        <begin position="460"/>
        <end position="993"/>
    </location>
</feature>
<feature type="region of interest" description="Disordered" evidence="1">
    <location>
        <begin position="1773"/>
        <end position="1792"/>
    </location>
</feature>
<feature type="region of interest" description="Disordered" evidence="1">
    <location>
        <begin position="1077"/>
        <end position="1136"/>
    </location>
</feature>
<feature type="compositionally biased region" description="Basic and acidic residues" evidence="1">
    <location>
        <begin position="597"/>
        <end position="629"/>
    </location>
</feature>
<feature type="region of interest" description="Disordered" evidence="1">
    <location>
        <begin position="2579"/>
        <end position="2621"/>
    </location>
</feature>
<feature type="region of interest" description="Disordered" evidence="1">
    <location>
        <begin position="1549"/>
        <end position="1569"/>
    </location>
</feature>
<accession>A0ABQ9H0F6</accession>
<feature type="compositionally biased region" description="Polar residues" evidence="1">
    <location>
        <begin position="1775"/>
        <end position="1788"/>
    </location>
</feature>
<feature type="compositionally biased region" description="Basic and acidic residues" evidence="1">
    <location>
        <begin position="705"/>
        <end position="720"/>
    </location>
</feature>
<feature type="compositionally biased region" description="Basic residues" evidence="1">
    <location>
        <begin position="818"/>
        <end position="830"/>
    </location>
</feature>
<feature type="compositionally biased region" description="Basic and acidic residues" evidence="1">
    <location>
        <begin position="1549"/>
        <end position="1566"/>
    </location>
</feature>
<feature type="region of interest" description="Disordered" evidence="1">
    <location>
        <begin position="1808"/>
        <end position="1983"/>
    </location>
</feature>
<evidence type="ECO:0000313" key="2">
    <source>
        <dbReference type="EMBL" id="KAJ8877766.1"/>
    </source>
</evidence>
<feature type="compositionally biased region" description="Polar residues" evidence="1">
    <location>
        <begin position="664"/>
        <end position="680"/>
    </location>
</feature>
<feature type="compositionally biased region" description="Basic residues" evidence="1">
    <location>
        <begin position="2494"/>
        <end position="2507"/>
    </location>
</feature>
<feature type="compositionally biased region" description="Low complexity" evidence="1">
    <location>
        <begin position="1303"/>
        <end position="1313"/>
    </location>
</feature>
<feature type="region of interest" description="Disordered" evidence="1">
    <location>
        <begin position="2533"/>
        <end position="2555"/>
    </location>
</feature>
<feature type="compositionally biased region" description="Basic and acidic residues" evidence="1">
    <location>
        <begin position="1084"/>
        <end position="1136"/>
    </location>
</feature>
<feature type="region of interest" description="Disordered" evidence="1">
    <location>
        <begin position="2648"/>
        <end position="2685"/>
    </location>
</feature>
<feature type="compositionally biased region" description="Basic and acidic residues" evidence="1">
    <location>
        <begin position="573"/>
        <end position="590"/>
    </location>
</feature>
<feature type="compositionally biased region" description="Low complexity" evidence="1">
    <location>
        <begin position="1624"/>
        <end position="1634"/>
    </location>
</feature>
<feature type="region of interest" description="Disordered" evidence="1">
    <location>
        <begin position="2487"/>
        <end position="2510"/>
    </location>
</feature>
<feature type="region of interest" description="Disordered" evidence="1">
    <location>
        <begin position="127"/>
        <end position="436"/>
    </location>
</feature>
<feature type="compositionally biased region" description="Low complexity" evidence="1">
    <location>
        <begin position="535"/>
        <end position="554"/>
    </location>
</feature>
<feature type="compositionally biased region" description="Acidic residues" evidence="1">
    <location>
        <begin position="340"/>
        <end position="352"/>
    </location>
</feature>
<protein>
    <submittedName>
        <fullName evidence="2">Uncharacterized protein</fullName>
    </submittedName>
</protein>
<feature type="compositionally biased region" description="Basic and acidic residues" evidence="1">
    <location>
        <begin position="199"/>
        <end position="210"/>
    </location>
</feature>
<feature type="compositionally biased region" description="Basic and acidic residues" evidence="1">
    <location>
        <begin position="485"/>
        <end position="530"/>
    </location>
</feature>
<feature type="compositionally biased region" description="Basic and acidic residues" evidence="1">
    <location>
        <begin position="653"/>
        <end position="663"/>
    </location>
</feature>
<keyword evidence="3" id="KW-1185">Reference proteome</keyword>
<dbReference type="EMBL" id="JARBHB010000008">
    <property type="protein sequence ID" value="KAJ8877766.1"/>
    <property type="molecule type" value="Genomic_DNA"/>
</dbReference>
<feature type="compositionally biased region" description="Basic and acidic residues" evidence="1">
    <location>
        <begin position="795"/>
        <end position="817"/>
    </location>
</feature>
<feature type="region of interest" description="Disordered" evidence="1">
    <location>
        <begin position="1462"/>
        <end position="1492"/>
    </location>
</feature>
<feature type="compositionally biased region" description="Basic and acidic residues" evidence="1">
    <location>
        <begin position="922"/>
        <end position="949"/>
    </location>
</feature>
<feature type="compositionally biased region" description="Polar residues" evidence="1">
    <location>
        <begin position="1808"/>
        <end position="1817"/>
    </location>
</feature>
<sequence length="2685" mass="294147">MVSRREKLSRTFFRTREQTFHKQVAVLSSTNYNLTTKEVEAVIQANHGPSIYDRLYSQPLTEDQNQDFDLIVARIAGNGSPAQSVATEEKSKTDLNGLLKSCEKKVALDNPYKRFYFNGASRRRSSLYGSMSSGSETDTAARAQPKLPAKERIPLDSTASSTEEEEKTVTKLPVRKRTPCSRKNSTSGKTVVHAKTVKKKLETSSEDDKKPRRNSWKSPRNKTLHQMERELSDKMGSCTDESDELLPIKATKNEPQKINKIYSDSDSEVSLKRELSGGERNDDKSASNTPSDSQQHIVRTKAAMKEFSAGTQTKIDKSDHKNSTKQKVSKKVKAIKDTEMKEDEIIDEDDIEERSHSKSSKKKEYDPTDLIVPQRQAAKKATESIRSSQGRTKEQIQMLFEHEVTKTSPPAIEEHKLKPKAKPKAKEVKGSKDLKSNDIYEFEKDITEPDAQEILAYVPQRQAAKKAAAHIKSGMTKPVPEPDSEGAKQKKDVVEALKGKKEPETVKSRRESESEKKSPIKSDDSKEKSGAKYVSSSSTSSSTSSSDDSTSSSSESEDEEEVDKIVKSPIKSPKKDKVDKDVTADKKPSERVLPVETVKDDKKTKTVQAQEKRVPDKRVDERPFLDKGTESTSSSSTSSDEDSDENNLVRKKAAAESEPKSKNDGLSTKSKSHQHNSSVCASKPTDQNDERVASGSKSVGRKFKKAPDKKLKTSDRRPELEFQPPIAEGSEPFHAKEKLDRGKKLESNDGDWGRNIDSRSRDLSISKDRSDVSRSAISSRGEHDSPGKRNRSRSSRVEEQAPIEGSREGESAEERSPKKVQHKPDGRKKKPNETEKVSHSQSAEVCRETVGQSRSHRPPEDHSHPVSKERTKPSEHVPPSVKKAEKNLGEKMTADDTQKLDAKVVGLQSKSGSNTKAVSPQSDRESHVSQLEKEIAERKAEKAEKDATFKRSSRLSIDQLFEKRDKRIDRNKERETSSQIDKPLSEKSNQKLFPSKELIKSVVEDNFKRHTSPKEDFRGKFTHSTSVTGKGASPREDLKKASKDLVGVENSINTNKNDIKGIEKDCIVNKATKFNSVITSSKENIPEKKDTVIKKVEKHSTSDKTDSYLSRNDHRNSDKHSTSDKTDSYLSRNDHRNSDVVDKKEIIEIIDDYIPNDNRRNSSESASSISTESDEKNKKNARPMPRCKKKALGILSEIDLTQENMSTDEKEENEVVALDINIPKPEEVIPPPSEITVVDNKLQSIDEVKEVVPTPPLSNTSQSYGPENIVILDQNTVVGGNSINYPLPSQTLVGNEFQVSEPVSEQVPEPVTVEPKKVTSRTSSLNDPSYQHRSIFSPQQPSKDTSVAELFDFGNEILAVDETVHGDGFSIARDTEEIMRAPPVTFSFNSDFLFKEDSKEDSARETLNLVEKLRLEYAKKSTNSSSQADGQENNCIPSSVQDDSVIQLDDITDEKPEVPPIVEIIDPSPHESKEEKSVEIMEPKTDVPSSVEDTTDKGLITVETNISISQPHEPVLHHHTDEQGKSDGSSYNNPYEYQSCGMQVEGHKASVPGREKLDRSSTDERWVPPSMDFIPQQQHMSIMSHHYEHIPPSVDCTPAPSPYTDLRARAKWADHEVLPERRSSSSSISSSSSSSHREDMEPSKRDDLHLPPHTPGADLSSYPGLHPGIPYPPCALSDAPPFHPYSEASPFVGPMLFPPTCSQLPPFSSPGPAMFAPFGPSFAAPHSLLQPPPKPPEEAPLMPQPCVAAFTSSSHNMALTAAMVSPPPPVPTPGLLNQEQSPGSNITPASFAPVPDQIQHISMTMSPVQNSQGTLELNHSHPPVTPLPPSSFPPTSLAPVPVPPTSQTPQVPSAPFQMPAIPPPPAPPPPVPVSSSLPPPAHHPPESPAPKSASTGTAAGKKSPAKPTRSSARVTSQQGKSPAKSPGKSPRQLEVAGGKIPAHGRVRDSGGSRRGMSKVAVNRAMYNQPRGGSRRGRGRGRGQHVQHFNDADFLAGNTIHSKLVGTVYDFDDDAPSENVENLRAMRERRRSTDVHDRKLYDSTFLPHDSSHSSKFVSSQQSQNSKLRTSYGSEVRTLRSSSPMSDRHSSSVGEDIMQPSPPISTNTDRIEHFPDVQPLLPGPVDMRTYSSSYEPNSSNNSSAYHNNLFATSAAERVADIVEDLEEELHLTLPAKSLASSKTNETIQKQTEEFASGALPLDSTTNNKVSLSDSRNQLKVKIKGPFLDANYTASAGAPLSQQQPSLPAMSTFDGTAASSLIPAATGSMSSAATSGTSNLRRMRKKELLRQYCSQDMNMDDPATVSVTGHAMTPTAAPLVNRTVITIPKAVASMTTIPTREDYKAVVDANMEKKRRKEKASLSTSLIVPRKLRHLDEPHAAAELMERRRSVGTAGNNTSSGTVVDGNFTVTPVRGRGRAMRPAATVGQAPKLKIKFGNSIIGPQDSEMVLEEKRLRVRPPKKRLMSSVPKPSVEELKRESMKYRRKVMADFDEAEKKQKKVVSSKKHKQRHLDTHQVQVIENAEKLIIRINRASKGGSASAISSGGSVGGNDGSSPSAQTDAAAAAAVAAAAAAAAAAASSRTSAAAPPSEDVSAAGGADKQSHPPSASAPVDGDNQRKESPLLNVRTCKVTPIRLKLARCQEGYVMKEQSDLGAVSEAPAAPTFSEQSRNGESSNSTLPITKGCEVR</sequence>
<reference evidence="2 3" key="1">
    <citation type="submission" date="2023-02" db="EMBL/GenBank/DDBJ databases">
        <title>LHISI_Scaffold_Assembly.</title>
        <authorList>
            <person name="Stuart O.P."/>
            <person name="Cleave R."/>
            <person name="Magrath M.J.L."/>
            <person name="Mikheyev A.S."/>
        </authorList>
    </citation>
    <scope>NUCLEOTIDE SEQUENCE [LARGE SCALE GENOMIC DNA]</scope>
    <source>
        <strain evidence="2">Daus_M_001</strain>
        <tissue evidence="2">Leg muscle</tissue>
    </source>
</reference>
<proteinExistence type="predicted"/>
<feature type="compositionally biased region" description="Basic residues" evidence="1">
    <location>
        <begin position="323"/>
        <end position="333"/>
    </location>
</feature>
<name>A0ABQ9H0F6_9NEOP</name>
<feature type="compositionally biased region" description="Basic and acidic residues" evidence="1">
    <location>
        <begin position="857"/>
        <end position="875"/>
    </location>
</feature>
<feature type="region of interest" description="Disordered" evidence="1">
    <location>
        <begin position="1303"/>
        <end position="1341"/>
    </location>
</feature>
<feature type="compositionally biased region" description="Basic and acidic residues" evidence="1">
    <location>
        <begin position="269"/>
        <end position="285"/>
    </location>
</feature>
<evidence type="ECO:0000256" key="1">
    <source>
        <dbReference type="SAM" id="MobiDB-lite"/>
    </source>
</evidence>
<feature type="region of interest" description="Disordered" evidence="1">
    <location>
        <begin position="2042"/>
        <end position="2105"/>
    </location>
</feature>
<feature type="region of interest" description="Disordered" evidence="1">
    <location>
        <begin position="1155"/>
        <end position="1185"/>
    </location>
</feature>
<feature type="compositionally biased region" description="Polar residues" evidence="1">
    <location>
        <begin position="1908"/>
        <end position="1920"/>
    </location>
</feature>
<feature type="compositionally biased region" description="Basic and acidic residues" evidence="1">
    <location>
        <begin position="1010"/>
        <end position="1019"/>
    </location>
</feature>
<feature type="compositionally biased region" description="Basic and acidic residues" evidence="1">
    <location>
        <begin position="1033"/>
        <end position="1043"/>
    </location>
</feature>
<feature type="compositionally biased region" description="Polar residues" evidence="1">
    <location>
        <begin position="2662"/>
        <end position="2677"/>
    </location>
</feature>
<evidence type="ECO:0000313" key="3">
    <source>
        <dbReference type="Proteomes" id="UP001159363"/>
    </source>
</evidence>
<feature type="compositionally biased region" description="Basic and acidic residues" evidence="1">
    <location>
        <begin position="424"/>
        <end position="436"/>
    </location>
</feature>
<feature type="compositionally biased region" description="Basic residues" evidence="1">
    <location>
        <begin position="1972"/>
        <end position="1983"/>
    </location>
</feature>
<feature type="compositionally biased region" description="Basic and acidic residues" evidence="1">
    <location>
        <begin position="882"/>
        <end position="902"/>
    </location>
</feature>
<feature type="region of interest" description="Disordered" evidence="1">
    <location>
        <begin position="1615"/>
        <end position="1663"/>
    </location>
</feature>